<accession>A0ABN2M629</accession>
<keyword evidence="1" id="KW-1133">Transmembrane helix</keyword>
<keyword evidence="1" id="KW-0472">Membrane</keyword>
<name>A0ABN2M629_9ACTN</name>
<evidence type="ECO:0000313" key="2">
    <source>
        <dbReference type="EMBL" id="GAA1811165.1"/>
    </source>
</evidence>
<gene>
    <name evidence="2" type="ORF">GCM10009682_35880</name>
</gene>
<keyword evidence="1" id="KW-0812">Transmembrane</keyword>
<feature type="transmembrane region" description="Helical" evidence="1">
    <location>
        <begin position="100"/>
        <end position="120"/>
    </location>
</feature>
<proteinExistence type="predicted"/>
<keyword evidence="3" id="KW-1185">Reference proteome</keyword>
<protein>
    <submittedName>
        <fullName evidence="2">Uncharacterized protein</fullName>
    </submittedName>
</protein>
<organism evidence="2 3">
    <name type="scientific">Luedemannella flava</name>
    <dbReference type="NCBI Taxonomy" id="349316"/>
    <lineage>
        <taxon>Bacteria</taxon>
        <taxon>Bacillati</taxon>
        <taxon>Actinomycetota</taxon>
        <taxon>Actinomycetes</taxon>
        <taxon>Micromonosporales</taxon>
        <taxon>Micromonosporaceae</taxon>
        <taxon>Luedemannella</taxon>
    </lineage>
</organism>
<dbReference type="Proteomes" id="UP001500218">
    <property type="component" value="Unassembled WGS sequence"/>
</dbReference>
<evidence type="ECO:0000256" key="1">
    <source>
        <dbReference type="SAM" id="Phobius"/>
    </source>
</evidence>
<comment type="caution">
    <text evidence="2">The sequence shown here is derived from an EMBL/GenBank/DDBJ whole genome shotgun (WGS) entry which is preliminary data.</text>
</comment>
<reference evidence="2 3" key="1">
    <citation type="journal article" date="2019" name="Int. J. Syst. Evol. Microbiol.">
        <title>The Global Catalogue of Microorganisms (GCM) 10K type strain sequencing project: providing services to taxonomists for standard genome sequencing and annotation.</title>
        <authorList>
            <consortium name="The Broad Institute Genomics Platform"/>
            <consortium name="The Broad Institute Genome Sequencing Center for Infectious Disease"/>
            <person name="Wu L."/>
            <person name="Ma J."/>
        </authorList>
    </citation>
    <scope>NUCLEOTIDE SEQUENCE [LARGE SCALE GENOMIC DNA]</scope>
    <source>
        <strain evidence="2 3">JCM 13250</strain>
    </source>
</reference>
<evidence type="ECO:0000313" key="3">
    <source>
        <dbReference type="Proteomes" id="UP001500218"/>
    </source>
</evidence>
<sequence length="425" mass="45273">MTTTVARCPRCHATSQPVTGYCPRCHTRHDSRPAAPESTEIINAARPDPPIKNGELQLGDGSDQPVIVLDSVGDPNEPDPDAVAAATMARLAAGRRQLRIRILVAGIVTIGLVGAAARALTVEDLIYQPDTPVRDLFAALADRDASRLADLGPCGLNPLCQPGALASGYEPPTDLHINSVTTTGGLRQNRATVAISYQIAGTPQTAIITLERGTGLLRPWQIVDPPGQHLDIRSQHFSSVQLAGAQVPTAVPDRLPASVGVWAPPGRYTVTAPADPLYVASPIQIIASAAGDMQTITVPVTVQPDAVNEITRQVRAQLDACAAIASFDPQVDTPLSCPFDYTPTDYQPFIDSVRWTITRYPEVRLDLAADGAVTVHTTSPGQAQVTYRWTTDIIEPRQWTTATGRTDITVSGGVTEKDAELVWTG</sequence>
<dbReference type="EMBL" id="BAAALT010000107">
    <property type="protein sequence ID" value="GAA1811165.1"/>
    <property type="molecule type" value="Genomic_DNA"/>
</dbReference>